<organism evidence="1 2">
    <name type="scientific">Coregonus suidteri</name>
    <dbReference type="NCBI Taxonomy" id="861788"/>
    <lineage>
        <taxon>Eukaryota</taxon>
        <taxon>Metazoa</taxon>
        <taxon>Chordata</taxon>
        <taxon>Craniata</taxon>
        <taxon>Vertebrata</taxon>
        <taxon>Euteleostomi</taxon>
        <taxon>Actinopterygii</taxon>
        <taxon>Neopterygii</taxon>
        <taxon>Teleostei</taxon>
        <taxon>Protacanthopterygii</taxon>
        <taxon>Salmoniformes</taxon>
        <taxon>Salmonidae</taxon>
        <taxon>Coregoninae</taxon>
        <taxon>Coregonus</taxon>
    </lineage>
</organism>
<accession>A0AAN8KXF8</accession>
<proteinExistence type="predicted"/>
<sequence>MLIPSTGLLLHPDPRMSYYMDPVSSYSTLHPCDRLGTMRQSGGVAMGPLTQLPGMVVHPQQQQHYPPSRPLYPQDITLQEVPNGHDLIPTET</sequence>
<gene>
    <name evidence="1" type="ORF">J4Q44_G00327530</name>
</gene>
<keyword evidence="2" id="KW-1185">Reference proteome</keyword>
<dbReference type="AlphaFoldDB" id="A0AAN8KXF8"/>
<evidence type="ECO:0000313" key="2">
    <source>
        <dbReference type="Proteomes" id="UP001356427"/>
    </source>
</evidence>
<dbReference type="Proteomes" id="UP001356427">
    <property type="component" value="Unassembled WGS sequence"/>
</dbReference>
<name>A0AAN8KXF8_9TELE</name>
<evidence type="ECO:0000313" key="1">
    <source>
        <dbReference type="EMBL" id="KAK6296611.1"/>
    </source>
</evidence>
<protein>
    <submittedName>
        <fullName evidence="1">Uncharacterized protein</fullName>
    </submittedName>
</protein>
<comment type="caution">
    <text evidence="1">The sequence shown here is derived from an EMBL/GenBank/DDBJ whole genome shotgun (WGS) entry which is preliminary data.</text>
</comment>
<reference evidence="1 2" key="1">
    <citation type="submission" date="2021-04" db="EMBL/GenBank/DDBJ databases">
        <authorList>
            <person name="De Guttry C."/>
            <person name="Zahm M."/>
            <person name="Klopp C."/>
            <person name="Cabau C."/>
            <person name="Louis A."/>
            <person name="Berthelot C."/>
            <person name="Parey E."/>
            <person name="Roest Crollius H."/>
            <person name="Montfort J."/>
            <person name="Robinson-Rechavi M."/>
            <person name="Bucao C."/>
            <person name="Bouchez O."/>
            <person name="Gislard M."/>
            <person name="Lluch J."/>
            <person name="Milhes M."/>
            <person name="Lampietro C."/>
            <person name="Lopez Roques C."/>
            <person name="Donnadieu C."/>
            <person name="Braasch I."/>
            <person name="Desvignes T."/>
            <person name="Postlethwait J."/>
            <person name="Bobe J."/>
            <person name="Wedekind C."/>
            <person name="Guiguen Y."/>
        </authorList>
    </citation>
    <scope>NUCLEOTIDE SEQUENCE [LARGE SCALE GENOMIC DNA]</scope>
    <source>
        <strain evidence="1">Cs_M1</strain>
        <tissue evidence="1">Blood</tissue>
    </source>
</reference>
<dbReference type="EMBL" id="JAGTTL010000032">
    <property type="protein sequence ID" value="KAK6296611.1"/>
    <property type="molecule type" value="Genomic_DNA"/>
</dbReference>